<keyword evidence="6" id="KW-0812">Transmembrane</keyword>
<dbReference type="SUPFAM" id="SSF49899">
    <property type="entry name" value="Concanavalin A-like lectins/glucanases"/>
    <property type="match status" value="2"/>
</dbReference>
<evidence type="ECO:0000313" key="8">
    <source>
        <dbReference type="EMBL" id="KAJ8029298.1"/>
    </source>
</evidence>
<keyword evidence="2" id="KW-0677">Repeat</keyword>
<dbReference type="PANTHER" id="PTHR45739">
    <property type="entry name" value="MATRIX PROTEIN, PUTATIVE-RELATED"/>
    <property type="match status" value="1"/>
</dbReference>
<evidence type="ECO:0000313" key="9">
    <source>
        <dbReference type="Proteomes" id="UP001152320"/>
    </source>
</evidence>
<feature type="repeat" description="CSPG" evidence="5">
    <location>
        <begin position="1396"/>
        <end position="1487"/>
    </location>
</feature>
<dbReference type="PANTHER" id="PTHR45739:SF12">
    <property type="entry name" value="CHONDROITIN SULFATE PROTEOGLYCAN 4-LIKE ISOFORM X2"/>
    <property type="match status" value="1"/>
</dbReference>
<reference evidence="8" key="1">
    <citation type="submission" date="2021-10" db="EMBL/GenBank/DDBJ databases">
        <title>Tropical sea cucumber genome reveals ecological adaptation and Cuvierian tubules defense mechanism.</title>
        <authorList>
            <person name="Chen T."/>
        </authorList>
    </citation>
    <scope>NUCLEOTIDE SEQUENCE</scope>
    <source>
        <strain evidence="8">Nanhai2018</strain>
        <tissue evidence="8">Muscle</tissue>
    </source>
</reference>
<dbReference type="OrthoDB" id="9026019at2759"/>
<keyword evidence="1" id="KW-0732">Signal</keyword>
<dbReference type="PROSITE" id="PS51854">
    <property type="entry name" value="CSPG"/>
    <property type="match status" value="9"/>
</dbReference>
<feature type="domain" description="Laminin G" evidence="7">
    <location>
        <begin position="213"/>
        <end position="390"/>
    </location>
</feature>
<name>A0A9Q1BM67_HOLLE</name>
<dbReference type="Proteomes" id="UP001152320">
    <property type="component" value="Chromosome 14"/>
</dbReference>
<comment type="caution">
    <text evidence="8">The sequence shown here is derived from an EMBL/GenBank/DDBJ whole genome shotgun (WGS) entry which is preliminary data.</text>
</comment>
<dbReference type="InterPro" id="IPR051561">
    <property type="entry name" value="FRAS1_ECM"/>
</dbReference>
<dbReference type="CDD" id="cd00110">
    <property type="entry name" value="LamG"/>
    <property type="match status" value="2"/>
</dbReference>
<evidence type="ECO:0000256" key="4">
    <source>
        <dbReference type="PROSITE-ProRule" id="PRU00122"/>
    </source>
</evidence>
<gene>
    <name evidence="8" type="ORF">HOLleu_28661</name>
</gene>
<organism evidence="8 9">
    <name type="scientific">Holothuria leucospilota</name>
    <name type="common">Black long sea cucumber</name>
    <name type="synonym">Mertensiothuria leucospilota</name>
    <dbReference type="NCBI Taxonomy" id="206669"/>
    <lineage>
        <taxon>Eukaryota</taxon>
        <taxon>Metazoa</taxon>
        <taxon>Echinodermata</taxon>
        <taxon>Eleutherozoa</taxon>
        <taxon>Echinozoa</taxon>
        <taxon>Holothuroidea</taxon>
        <taxon>Aspidochirotacea</taxon>
        <taxon>Aspidochirotida</taxon>
        <taxon>Holothuriidae</taxon>
        <taxon>Holothuria</taxon>
    </lineage>
</organism>
<protein>
    <submittedName>
        <fullName evidence="8">Chondroitin sulfate proteoglycan 4</fullName>
    </submittedName>
</protein>
<keyword evidence="6" id="KW-0472">Membrane</keyword>
<keyword evidence="6" id="KW-1133">Transmembrane helix</keyword>
<dbReference type="InterPro" id="IPR001791">
    <property type="entry name" value="Laminin_G"/>
</dbReference>
<feature type="repeat" description="CSPG" evidence="5">
    <location>
        <begin position="918"/>
        <end position="1012"/>
    </location>
</feature>
<feature type="repeat" description="CSPG" evidence="5">
    <location>
        <begin position="1618"/>
        <end position="1725"/>
    </location>
</feature>
<evidence type="ECO:0000256" key="6">
    <source>
        <dbReference type="SAM" id="Phobius"/>
    </source>
</evidence>
<evidence type="ECO:0000256" key="1">
    <source>
        <dbReference type="ARBA" id="ARBA00022729"/>
    </source>
</evidence>
<feature type="repeat" description="CSPG" evidence="5">
    <location>
        <begin position="451"/>
        <end position="546"/>
    </location>
</feature>
<sequence length="2440" mass="271335">MDILKKVFPVFWISCVVFLLVGGTDAVSFYGSSYLKLPLQGTSLARRLSKIELDFKTSRTKGLLLVAIGAEDHLLLRLKRGQVQAELRLGTSNPLLITSKPRPKFGDLQWHTVRLTLSENDAQLFVDGVLHREVPLPTRFTELTTNLALFIGGKGMQDDLEFLSSYDLYFRGCIQNVNINNRRVLNIIQRNNNAVISEVTWDCSVEFEANTDDPFSFVKETSFISFQKWLLRTQGSISFWLKTSSENGLLFFNPGKHGSFFSVEVWKGRIRVLFNGGGDNIGILSSVSVKDSEWHFLKVAIEQSELQISIDLIPETFTLEEEVTFDLTGDMFIGGVVHRARLQAATVGLHSIQHPTTGGSFRGCLRDIEVDNEQLTLGDTRVTYGIEVGCVYQFPCLRDPCNRNDVCKEKGTSDFECICPSCSTTTHPATTNSSVTTSSSSVAVSPDTDVERPLYMISPLSVNEGSGALITTANIRLNFNLEDMGLRESQVVFHQVQEARFGRLENDIPGRQDSGSFTLLDLVGKKISYVHDGSENFVDMVAFDMSVVGKRSGVPSRLKSGVLVQLPIEIVPVNDSPFLVIAEDNSLRIIANTKRQIRPNLLAAEDPDTMPENLVFTIISQPGGVGHFELVTGETVSSFTQANINNEELFYVHTGPQQKSRIVLRVSDGMERSDIQSLRIEATPLSLKLSNLSSVSLNPQGAHVITPSNLNVVTNDPEEEFGVTFRVISPPGYGEIQRKSEEGNWFAVTTFLQHDINLHNIRFAAIGADGQVPIITDEATLTASSADASIEDIVLQFEIVVTKLTIRKNTGLVLDGVRQSVITPSNLTADVENSLFDAPIVFKIIRPPMSGDLTMHPDFKISSGQNFSMEDITNNLISYHVRPSRQEGFNDSMLFQASLPNAETDVQLFSIMFIPDVQQLTIVNDGATVTEGGSAVINQDNLYISSKATEEFTFTVTHAPIHGRLQLLDAATSELRDRNATSFLSYDLRSDLLTYEHDDSESTSDQFSLDIHAFYMDRFGERKSLNYNTTFNISVTLQNDHKPQRIVDKVFKVLKHGRTPFTDSDLKYHDEDSDFDDSDIFYQRLSISNGDLVRADDESERVLRFTQRDLEEGNIVFIQRGEIMETRMLFFVFDNDRSNLQNAFLHIAAYEPYIQIINNTGLVLKKGAKATINSTSLSSESNLKVRDHGIIYLVTSPPQQGRLLVNGEPLLQFTQEDISLGIVSYENDNRTTSSIDDSFNFTVQGRDLSTNGTFRIRIYLTSTQSLPVLVQNQTVFVEENKMVLIPKSSLKVTHPNHPISEIRYVVTQHPQYGYLEINPTALIDIMNQDENDGRVRRDPHGGASLLSSFTQQDINRRRLVYVHTTPGPTQDVMLFNVTNGFTTLMNVTLRIDIVPTLIPVETKNLTVDEGMSKAILSEYLNVSHPFYKGEEFDVYVIDRPKFGIIEMVNAEGVPLSSFSTKDIHNEFVYYAHNGSESMQDQFSMVLNSTSLNKQSDLVWMYVSVTPVNDMPPSVTSNGKLTAINNARTVITTSSLSAKDGDTPTDEIAFLITIPTNGRVVLAGDPSTAVSRFTQADLEASRVLFIQSGPRAGGFRFEVTDGVHTTLQQIFTITSQPLLLSIINNTDLVLAPGAMEPITSQVLKVGTNENPPTRLSQPITFVVTSEPTNGQLVKILSREESTNTISFRGVSTFTQQDIDDGLIVYKHRNRSSYQYPMEDEILFSVFLPLSQNLTDVSLSIYIGDKENTTPLPTTMLVTTALGSTSTYATEAMQEPVIKANKEVQEGESVFISIEDLNSVVSVTEVEGARIEYNITEMPVHGSLFIGESKLKRYSVFRQAEVAEEGIQYTHDDSEERQDSFNFTVKVVSLAGGALQELHSKAGQFVLGIIPVNDHNFQFLTPALRLNVVQGTQVILTPDVLDVEDLDNYPNEIKYHLFSQPSNGKLVYKDDETHLLESFTQEDVNEGRVLYKHNGGTRTGAFLFRATDGFHMQMRQFYITVIRRELYVTVSGNIFLDQGTSTVTMRSRLFNVSSNSDIQGNIHYNVTIPPLFGQVSLNGTEVSQFTRGDLEQNSVTYTQVDFGSSRDHFSLIAYDDFAISDEFNVTMVVQPQVFTQVLHTNSRSLTYITPVEMNATLLSSVSGDNVQIEVLTNSSFVKVVNGSTVEPLFRFPYTSVTQNEVAILVEDIVIADNETLVDEVIFNVSAANTQSVTITLPVNISAALVEGTTQVITTESNNLPPQKAFPRNRTNFINSFEFETTEKRVTSPQTTPIAAGAQKKPVEGFSLVYIIIPLLVLLLITIIIILFLVFRRQAAQKQQEEKPRPPELQPTVPEKTAVTARPVATSYLPHVSVIANPNAGVDQNNASIKPIISRSFQSPLMPQVKVTPLGRPPSPKNSYASLTSNGSVNVGSLSYNWQSCDRELVDHLKQSNPSLQASQYWV</sequence>
<feature type="domain" description="Laminin G" evidence="7">
    <location>
        <begin position="26"/>
        <end position="203"/>
    </location>
</feature>
<dbReference type="InterPro" id="IPR039005">
    <property type="entry name" value="CSPG_rpt"/>
</dbReference>
<dbReference type="GO" id="GO:0009653">
    <property type="term" value="P:anatomical structure morphogenesis"/>
    <property type="evidence" value="ECO:0007669"/>
    <property type="project" value="TreeGrafter"/>
</dbReference>
<keyword evidence="9" id="KW-1185">Reference proteome</keyword>
<dbReference type="Pfam" id="PF16184">
    <property type="entry name" value="Cadherin_3"/>
    <property type="match status" value="12"/>
</dbReference>
<feature type="repeat" description="CSPG" evidence="5">
    <location>
        <begin position="1153"/>
        <end position="1244"/>
    </location>
</feature>
<dbReference type="Pfam" id="PF02210">
    <property type="entry name" value="Laminin_G_2"/>
    <property type="match status" value="2"/>
</dbReference>
<dbReference type="EMBL" id="JAIZAY010000014">
    <property type="protein sequence ID" value="KAJ8029298.1"/>
    <property type="molecule type" value="Genomic_DNA"/>
</dbReference>
<evidence type="ECO:0000256" key="3">
    <source>
        <dbReference type="ARBA" id="ARBA00023180"/>
    </source>
</evidence>
<feature type="repeat" description="CSPG" evidence="5">
    <location>
        <begin position="1266"/>
        <end position="1378"/>
    </location>
</feature>
<dbReference type="Gene3D" id="2.60.120.200">
    <property type="match status" value="2"/>
</dbReference>
<proteinExistence type="predicted"/>
<dbReference type="InterPro" id="IPR013320">
    <property type="entry name" value="ConA-like_dom_sf"/>
</dbReference>
<evidence type="ECO:0000259" key="7">
    <source>
        <dbReference type="PROSITE" id="PS50025"/>
    </source>
</evidence>
<dbReference type="SMART" id="SM00282">
    <property type="entry name" value="LamG"/>
    <property type="match status" value="2"/>
</dbReference>
<feature type="repeat" description="CSPG" evidence="5">
    <location>
        <begin position="1895"/>
        <end position="1987"/>
    </location>
</feature>
<keyword evidence="3" id="KW-0325">Glycoprotein</keyword>
<evidence type="ECO:0000256" key="5">
    <source>
        <dbReference type="PROSITE-ProRule" id="PRU01201"/>
    </source>
</evidence>
<feature type="transmembrane region" description="Helical" evidence="6">
    <location>
        <begin position="2285"/>
        <end position="2308"/>
    </location>
</feature>
<dbReference type="PROSITE" id="PS50025">
    <property type="entry name" value="LAM_G_DOMAIN"/>
    <property type="match status" value="2"/>
</dbReference>
<feature type="repeat" description="CSPG" evidence="5">
    <location>
        <begin position="578"/>
        <end position="669"/>
    </location>
</feature>
<accession>A0A9Q1BM67</accession>
<comment type="caution">
    <text evidence="4">Lacks conserved residue(s) required for the propagation of feature annotation.</text>
</comment>
<feature type="repeat" description="CSPG" evidence="5">
    <location>
        <begin position="1511"/>
        <end position="1601"/>
    </location>
</feature>
<evidence type="ECO:0000256" key="2">
    <source>
        <dbReference type="ARBA" id="ARBA00022737"/>
    </source>
</evidence>